<evidence type="ECO:0000313" key="3">
    <source>
        <dbReference type="Proteomes" id="UP000070539"/>
    </source>
</evidence>
<dbReference type="RefSeq" id="WP_066085503.1">
    <property type="nucleotide sequence ID" value="NZ_LRVM01000002.1"/>
</dbReference>
<gene>
    <name evidence="2" type="ORF">CLNEO_09940</name>
</gene>
<keyword evidence="3" id="KW-1185">Reference proteome</keyword>
<proteinExistence type="predicted"/>
<organism evidence="2 3">
    <name type="scientific">Anaerotignum neopropionicum</name>
    <dbReference type="NCBI Taxonomy" id="36847"/>
    <lineage>
        <taxon>Bacteria</taxon>
        <taxon>Bacillati</taxon>
        <taxon>Bacillota</taxon>
        <taxon>Clostridia</taxon>
        <taxon>Lachnospirales</taxon>
        <taxon>Anaerotignaceae</taxon>
        <taxon>Anaerotignum</taxon>
    </lineage>
</organism>
<protein>
    <recommendedName>
        <fullName evidence="1">DUF4935 domain-containing protein</fullName>
    </recommendedName>
</protein>
<dbReference type="Proteomes" id="UP000070539">
    <property type="component" value="Unassembled WGS sequence"/>
</dbReference>
<feature type="domain" description="DUF4935" evidence="1">
    <location>
        <begin position="8"/>
        <end position="165"/>
    </location>
</feature>
<dbReference type="Pfam" id="PF16289">
    <property type="entry name" value="PIN_12"/>
    <property type="match status" value="1"/>
</dbReference>
<comment type="caution">
    <text evidence="2">The sequence shown here is derived from an EMBL/GenBank/DDBJ whole genome shotgun (WGS) entry which is preliminary data.</text>
</comment>
<name>A0A136WGT7_9FIRM</name>
<dbReference type="EMBL" id="LRVM01000002">
    <property type="protein sequence ID" value="KXL53768.1"/>
    <property type="molecule type" value="Genomic_DNA"/>
</dbReference>
<sequence length="349" mass="40342">MANNKAFIFDTNFIIQNKNLNIVVSKLKDDFIVYVTQVSIEERIAQTCRELKDKYNKLPVLQKDYNKIAKIEVMKSYEELAEKYRFAIQAKYDKLFDTHVIPFPKTVELFSEVLERAYKKLPPFSNADNASDKGFKDSLIWLSMLSYFKDNGENTVLFVTGDNGFKGNADALCIEFKEATGKTLEIKDNSYFKNVIDAVSVEKEQPKQEKIPDIGLLRERIRTTIEELCVNQDVDMWGNPYWEKTFTISEKVDADYIKMIFNGLKSDISNHIFDESIPAYEILALDDRIINGSVDIPIVALENALKLYDDIKKKYPDFINQFFSTSANIFNQNYAEPLVFVSEDDELPF</sequence>
<reference evidence="2 3" key="1">
    <citation type="submission" date="2016-01" db="EMBL/GenBank/DDBJ databases">
        <title>Genome sequence of Clostridium neopropionicum X4, DSM-3847.</title>
        <authorList>
            <person name="Poehlein A."/>
            <person name="Beck M.H."/>
            <person name="Bengelsdorf F.R."/>
            <person name="Daniel R."/>
            <person name="Duerre P."/>
        </authorList>
    </citation>
    <scope>NUCLEOTIDE SEQUENCE [LARGE SCALE GENOMIC DNA]</scope>
    <source>
        <strain evidence="2 3">DSM-3847</strain>
    </source>
</reference>
<dbReference type="AlphaFoldDB" id="A0A136WGT7"/>
<dbReference type="OrthoDB" id="5637at2"/>
<accession>A0A136WGT7</accession>
<evidence type="ECO:0000313" key="2">
    <source>
        <dbReference type="EMBL" id="KXL53768.1"/>
    </source>
</evidence>
<dbReference type="InterPro" id="IPR032557">
    <property type="entry name" value="DUF4935"/>
</dbReference>
<evidence type="ECO:0000259" key="1">
    <source>
        <dbReference type="Pfam" id="PF16289"/>
    </source>
</evidence>